<dbReference type="Proteomes" id="UP000287651">
    <property type="component" value="Unassembled WGS sequence"/>
</dbReference>
<feature type="region of interest" description="Disordered" evidence="1">
    <location>
        <begin position="141"/>
        <end position="167"/>
    </location>
</feature>
<protein>
    <submittedName>
        <fullName evidence="2">Uncharacterized protein</fullName>
    </submittedName>
</protein>
<dbReference type="AlphaFoldDB" id="A0A427AZI5"/>
<feature type="compositionally biased region" description="Basic and acidic residues" evidence="1">
    <location>
        <begin position="204"/>
        <end position="217"/>
    </location>
</feature>
<feature type="region of interest" description="Disordered" evidence="1">
    <location>
        <begin position="198"/>
        <end position="248"/>
    </location>
</feature>
<reference evidence="2 3" key="1">
    <citation type="journal article" date="2014" name="Agronomy (Basel)">
        <title>A Draft Genome Sequence for Ensete ventricosum, the Drought-Tolerant Tree Against Hunger.</title>
        <authorList>
            <person name="Harrison J."/>
            <person name="Moore K.A."/>
            <person name="Paszkiewicz K."/>
            <person name="Jones T."/>
            <person name="Grant M."/>
            <person name="Ambacheew D."/>
            <person name="Muzemil S."/>
            <person name="Studholme D.J."/>
        </authorList>
    </citation>
    <scope>NUCLEOTIDE SEQUENCE [LARGE SCALE GENOMIC DNA]</scope>
</reference>
<comment type="caution">
    <text evidence="2">The sequence shown here is derived from an EMBL/GenBank/DDBJ whole genome shotgun (WGS) entry which is preliminary data.</text>
</comment>
<accession>A0A427AZI5</accession>
<proteinExistence type="predicted"/>
<name>A0A427AZI5_ENSVE</name>
<organism evidence="2 3">
    <name type="scientific">Ensete ventricosum</name>
    <name type="common">Abyssinian banana</name>
    <name type="synonym">Musa ensete</name>
    <dbReference type="NCBI Taxonomy" id="4639"/>
    <lineage>
        <taxon>Eukaryota</taxon>
        <taxon>Viridiplantae</taxon>
        <taxon>Streptophyta</taxon>
        <taxon>Embryophyta</taxon>
        <taxon>Tracheophyta</taxon>
        <taxon>Spermatophyta</taxon>
        <taxon>Magnoliopsida</taxon>
        <taxon>Liliopsida</taxon>
        <taxon>Zingiberales</taxon>
        <taxon>Musaceae</taxon>
        <taxon>Ensete</taxon>
    </lineage>
</organism>
<evidence type="ECO:0000313" key="2">
    <source>
        <dbReference type="EMBL" id="RRT81575.1"/>
    </source>
</evidence>
<dbReference type="EMBL" id="AMZH03000881">
    <property type="protein sequence ID" value="RRT81575.1"/>
    <property type="molecule type" value="Genomic_DNA"/>
</dbReference>
<gene>
    <name evidence="2" type="ORF">B296_00003440</name>
</gene>
<evidence type="ECO:0000313" key="3">
    <source>
        <dbReference type="Proteomes" id="UP000287651"/>
    </source>
</evidence>
<sequence length="467" mass="50974">MRLLAAKKGKGRSGTEGWLTLVRLSPDGVAGKRDIGAFGGFSAELDPSSPSLADTLLYPSRGDCGLALLFPFLFSAASSSISSSRVAERIRGNLVIRGLLIRLPHSGNGASAAADDVDGFPSASLPGSGWLPRRKLRRTVAARRGSKKASTLAKERMKRKSEREVGGGLAKEWGERWEALTKEKTGVKAYDIPASAKECGSTDIEPRWPAGEEHASPSHEGIPCRSEEKMEGLNSRPQRASPRSTHRGKLYTCSTREAYARYPSHEGEATARLSSAAPPSSSIPCCPIGGRITPRRYVPVRFPNDVCVHLLADEAWSRTPTKFLISASSTRERRIRIVEGERRRISKFSVLFFLFFLLPPLICPTAGGDGRNRSLPTNFEQLRGENSPDRWYYPGVGSPGSPFSSLSSSFFLGWHHSTAGGDGRNRLLSAIFERLRDENRPNRWYLLIRAVPIGIADLGINNASCAK</sequence>
<evidence type="ECO:0000256" key="1">
    <source>
        <dbReference type="SAM" id="MobiDB-lite"/>
    </source>
</evidence>